<dbReference type="KEGG" id="mana:MAMMFC1_01190"/>
<keyword evidence="3" id="KW-1185">Reference proteome</keyword>
<protein>
    <submittedName>
        <fullName evidence="2">HD domain protein</fullName>
    </submittedName>
</protein>
<dbReference type="NCBIfam" id="TIGR00277">
    <property type="entry name" value="HDIG"/>
    <property type="match status" value="1"/>
</dbReference>
<evidence type="ECO:0000259" key="1">
    <source>
        <dbReference type="PROSITE" id="PS51831"/>
    </source>
</evidence>
<dbReference type="RefSeq" id="WP_158618662.1">
    <property type="nucleotide sequence ID" value="NZ_AP018449.1"/>
</dbReference>
<evidence type="ECO:0000313" key="2">
    <source>
        <dbReference type="EMBL" id="BBB90539.1"/>
    </source>
</evidence>
<organism evidence="2 3">
    <name type="scientific">Methylomusa anaerophila</name>
    <dbReference type="NCBI Taxonomy" id="1930071"/>
    <lineage>
        <taxon>Bacteria</taxon>
        <taxon>Bacillati</taxon>
        <taxon>Bacillota</taxon>
        <taxon>Negativicutes</taxon>
        <taxon>Selenomonadales</taxon>
        <taxon>Sporomusaceae</taxon>
        <taxon>Methylomusa</taxon>
    </lineage>
</organism>
<dbReference type="Pfam" id="PF01966">
    <property type="entry name" value="HD"/>
    <property type="match status" value="1"/>
</dbReference>
<dbReference type="InterPro" id="IPR006675">
    <property type="entry name" value="HDIG_dom"/>
</dbReference>
<dbReference type="AlphaFoldDB" id="A0A348AHJ1"/>
<dbReference type="CDD" id="cd00077">
    <property type="entry name" value="HDc"/>
    <property type="match status" value="1"/>
</dbReference>
<feature type="domain" description="HD" evidence="1">
    <location>
        <begin position="34"/>
        <end position="152"/>
    </location>
</feature>
<dbReference type="Proteomes" id="UP000276437">
    <property type="component" value="Chromosome"/>
</dbReference>
<proteinExistence type="predicted"/>
<dbReference type="InterPro" id="IPR006674">
    <property type="entry name" value="HD_domain"/>
</dbReference>
<dbReference type="PROSITE" id="PS51831">
    <property type="entry name" value="HD"/>
    <property type="match status" value="1"/>
</dbReference>
<sequence length="258" mass="29435">MSGIDISSIYEWFTNYVKLYYSTNADIQQHMRLKEDHTLRVAGYCRELAEHLGLNRSERDLAEAIGIFHDIGRFKQYTLYHTFSDHQSEDHARLGLNEIAGLTLLDGLSGQERDCLEFAVGCHNAVKIPEGATRSHRLYASIIRDADKLDIYHVLADALTAPSGEDYTPSLLASMLAGRQANYIDVKTREDAKLVRLSWIYDINYLWTLEQVLAKKYVEAILEHLAPTEETRQIERKLRSYIAEKLRAAGESSGKKQL</sequence>
<dbReference type="SUPFAM" id="SSF109604">
    <property type="entry name" value="HD-domain/PDEase-like"/>
    <property type="match status" value="1"/>
</dbReference>
<dbReference type="InterPro" id="IPR003607">
    <property type="entry name" value="HD/PDEase_dom"/>
</dbReference>
<dbReference type="EMBL" id="AP018449">
    <property type="protein sequence ID" value="BBB90539.1"/>
    <property type="molecule type" value="Genomic_DNA"/>
</dbReference>
<dbReference type="Gene3D" id="1.10.3210.10">
    <property type="entry name" value="Hypothetical protein af1432"/>
    <property type="match status" value="1"/>
</dbReference>
<reference evidence="2 3" key="1">
    <citation type="journal article" date="2018" name="Int. J. Syst. Evol. Microbiol.">
        <title>Methylomusa anaerophila gen. nov., sp. nov., an anaerobic methanol-utilizing bacterium isolated from a microbial fuel cell.</title>
        <authorList>
            <person name="Amano N."/>
            <person name="Yamamuro A."/>
            <person name="Miyahara M."/>
            <person name="Kouzuma A."/>
            <person name="Abe T."/>
            <person name="Watanabe K."/>
        </authorList>
    </citation>
    <scope>NUCLEOTIDE SEQUENCE [LARGE SCALE GENOMIC DNA]</scope>
    <source>
        <strain evidence="2 3">MMFC1</strain>
    </source>
</reference>
<gene>
    <name evidence="2" type="ORF">MAMMFC1_01190</name>
</gene>
<dbReference type="OrthoDB" id="9797344at2"/>
<accession>A0A348AHJ1</accession>
<name>A0A348AHJ1_9FIRM</name>
<evidence type="ECO:0000313" key="3">
    <source>
        <dbReference type="Proteomes" id="UP000276437"/>
    </source>
</evidence>